<keyword evidence="3" id="KW-1185">Reference proteome</keyword>
<proteinExistence type="predicted"/>
<protein>
    <submittedName>
        <fullName evidence="2">Uncharacterized protein</fullName>
    </submittedName>
</protein>
<accession>A0A8J2LIT4</accession>
<comment type="caution">
    <text evidence="2">The sequence shown here is derived from an EMBL/GenBank/DDBJ whole genome shotgun (WGS) entry which is preliminary data.</text>
</comment>
<sequence>MALTMEQLADKLLQLERRFDTVQQENENMRREIENLRKERDNWNNEEYADFMTICSMRIWKEQMSPGGMKNVTKMN</sequence>
<evidence type="ECO:0000313" key="2">
    <source>
        <dbReference type="EMBL" id="CAG7833889.1"/>
    </source>
</evidence>
<dbReference type="AlphaFoldDB" id="A0A8J2LIT4"/>
<organism evidence="2 3">
    <name type="scientific">Allacma fusca</name>
    <dbReference type="NCBI Taxonomy" id="39272"/>
    <lineage>
        <taxon>Eukaryota</taxon>
        <taxon>Metazoa</taxon>
        <taxon>Ecdysozoa</taxon>
        <taxon>Arthropoda</taxon>
        <taxon>Hexapoda</taxon>
        <taxon>Collembola</taxon>
        <taxon>Symphypleona</taxon>
        <taxon>Sminthuridae</taxon>
        <taxon>Allacma</taxon>
    </lineage>
</organism>
<gene>
    <name evidence="2" type="ORF">AFUS01_LOCUS43459</name>
</gene>
<name>A0A8J2LIT4_9HEXA</name>
<keyword evidence="1" id="KW-0175">Coiled coil</keyword>
<evidence type="ECO:0000256" key="1">
    <source>
        <dbReference type="SAM" id="Coils"/>
    </source>
</evidence>
<dbReference type="Proteomes" id="UP000708208">
    <property type="component" value="Unassembled WGS sequence"/>
</dbReference>
<feature type="coiled-coil region" evidence="1">
    <location>
        <begin position="5"/>
        <end position="46"/>
    </location>
</feature>
<reference evidence="2" key="1">
    <citation type="submission" date="2021-06" db="EMBL/GenBank/DDBJ databases">
        <authorList>
            <person name="Hodson N. C."/>
            <person name="Mongue J. A."/>
            <person name="Jaron S. K."/>
        </authorList>
    </citation>
    <scope>NUCLEOTIDE SEQUENCE</scope>
</reference>
<dbReference type="EMBL" id="CAJVCH010570049">
    <property type="protein sequence ID" value="CAG7833889.1"/>
    <property type="molecule type" value="Genomic_DNA"/>
</dbReference>
<evidence type="ECO:0000313" key="3">
    <source>
        <dbReference type="Proteomes" id="UP000708208"/>
    </source>
</evidence>